<dbReference type="Proteomes" id="UP000271098">
    <property type="component" value="Unassembled WGS sequence"/>
</dbReference>
<reference evidence="4 5" key="1">
    <citation type="submission" date="2016-06" db="UniProtKB">
        <authorList>
            <consortium name="WormBaseParasite"/>
        </authorList>
    </citation>
    <scope>IDENTIFICATION</scope>
</reference>
<evidence type="ECO:0000313" key="2">
    <source>
        <dbReference type="EMBL" id="VDK55022.1"/>
    </source>
</evidence>
<dbReference type="WBParaSite" id="GPUH_0000648701-mRNA-1">
    <property type="protein sequence ID" value="GPUH_0000648701-mRNA-1"/>
    <property type="gene ID" value="GPUH_0000648701"/>
</dbReference>
<keyword evidence="3" id="KW-1185">Reference proteome</keyword>
<reference evidence="1 3" key="2">
    <citation type="submission" date="2018-11" db="EMBL/GenBank/DDBJ databases">
        <authorList>
            <consortium name="Pathogen Informatics"/>
        </authorList>
    </citation>
    <scope>NUCLEOTIDE SEQUENCE [LARGE SCALE GENOMIC DNA]</scope>
</reference>
<dbReference type="EMBL" id="UYRT01015285">
    <property type="protein sequence ID" value="VDK54894.1"/>
    <property type="molecule type" value="Genomic_DNA"/>
</dbReference>
<protein>
    <submittedName>
        <fullName evidence="4 5">Phage protein</fullName>
    </submittedName>
</protein>
<dbReference type="WBParaSite" id="GPUH_0000653001-mRNA-1">
    <property type="protein sequence ID" value="GPUH_0000653001-mRNA-1"/>
    <property type="gene ID" value="GPUH_0000653001"/>
</dbReference>
<evidence type="ECO:0000313" key="3">
    <source>
        <dbReference type="Proteomes" id="UP000271098"/>
    </source>
</evidence>
<evidence type="ECO:0000313" key="4">
    <source>
        <dbReference type="WBParaSite" id="GPUH_0000648701-mRNA-1"/>
    </source>
</evidence>
<name>A0A183DCN7_9BILA</name>
<gene>
    <name evidence="1" type="ORF">GPUH_LOCUS6480</name>
    <name evidence="2" type="ORF">GPUH_LOCUS6521</name>
</gene>
<sequence length="144" mass="16428">MEKDFEEIMHTMGLNLSRAQIQKLAKKYTSRDRINYRYLTDSWANKDGTVTYKPGMIDDPPTTEQLLKGIVPKGEPMDEEPEVTDASEVAKTEGYVMYAGSLMNISHVMEQVAKMEADRNAALQKNSVDDTVQMKTAIQEFRRM</sequence>
<organism evidence="4">
    <name type="scientific">Gongylonema pulchrum</name>
    <dbReference type="NCBI Taxonomy" id="637853"/>
    <lineage>
        <taxon>Eukaryota</taxon>
        <taxon>Metazoa</taxon>
        <taxon>Ecdysozoa</taxon>
        <taxon>Nematoda</taxon>
        <taxon>Chromadorea</taxon>
        <taxon>Rhabditida</taxon>
        <taxon>Spirurina</taxon>
        <taxon>Spiruromorpha</taxon>
        <taxon>Spiruroidea</taxon>
        <taxon>Gongylonematidae</taxon>
        <taxon>Gongylonema</taxon>
    </lineage>
</organism>
<dbReference type="OrthoDB" id="5869250at2759"/>
<dbReference type="EMBL" id="UYRT01015459">
    <property type="protein sequence ID" value="VDK55022.1"/>
    <property type="molecule type" value="Genomic_DNA"/>
</dbReference>
<evidence type="ECO:0000313" key="1">
    <source>
        <dbReference type="EMBL" id="VDK54894.1"/>
    </source>
</evidence>
<dbReference type="AlphaFoldDB" id="A0A183DCN7"/>
<proteinExistence type="predicted"/>
<accession>A0A183DCN7</accession>
<evidence type="ECO:0000313" key="5">
    <source>
        <dbReference type="WBParaSite" id="GPUH_0000653001-mRNA-1"/>
    </source>
</evidence>